<dbReference type="Proteomes" id="UP000010988">
    <property type="component" value="Unassembled WGS sequence"/>
</dbReference>
<evidence type="ECO:0000256" key="2">
    <source>
        <dbReference type="ARBA" id="ARBA00022741"/>
    </source>
</evidence>
<feature type="domain" description="UspA" evidence="4">
    <location>
        <begin position="148"/>
        <end position="286"/>
    </location>
</feature>
<reference evidence="5 6" key="1">
    <citation type="submission" date="2012-12" db="EMBL/GenBank/DDBJ databases">
        <title>Whole genome shotgun sequence of Gordonia aichiensis NBRC 108223.</title>
        <authorList>
            <person name="Isaki-Nakamura S."/>
            <person name="Hosoyama A."/>
            <person name="Tsuchikane K."/>
            <person name="Ando Y."/>
            <person name="Baba S."/>
            <person name="Ohji S."/>
            <person name="Hamada M."/>
            <person name="Tamura T."/>
            <person name="Yamazoe A."/>
            <person name="Yamazaki S."/>
            <person name="Fujita N."/>
        </authorList>
    </citation>
    <scope>NUCLEOTIDE SEQUENCE [LARGE SCALE GENOMIC DNA]</scope>
    <source>
        <strain evidence="5 6">NBRC 108223</strain>
    </source>
</reference>
<evidence type="ECO:0000256" key="1">
    <source>
        <dbReference type="ARBA" id="ARBA00008791"/>
    </source>
</evidence>
<evidence type="ECO:0000256" key="3">
    <source>
        <dbReference type="ARBA" id="ARBA00022840"/>
    </source>
</evidence>
<dbReference type="PRINTS" id="PR01438">
    <property type="entry name" value="UNVRSLSTRESS"/>
</dbReference>
<proteinExistence type="inferred from homology"/>
<dbReference type="GO" id="GO:0005524">
    <property type="term" value="F:ATP binding"/>
    <property type="evidence" value="ECO:0007669"/>
    <property type="project" value="UniProtKB-KW"/>
</dbReference>
<dbReference type="OrthoDB" id="3174546at2"/>
<name>L7KPY6_9ACTN</name>
<dbReference type="Gene3D" id="3.40.50.620">
    <property type="entry name" value="HUPs"/>
    <property type="match status" value="2"/>
</dbReference>
<dbReference type="Pfam" id="PF00582">
    <property type="entry name" value="Usp"/>
    <property type="match status" value="2"/>
</dbReference>
<dbReference type="STRING" id="1220583.GOACH_34_00080"/>
<feature type="domain" description="UspA" evidence="4">
    <location>
        <begin position="3"/>
        <end position="139"/>
    </location>
</feature>
<keyword evidence="3" id="KW-0067">ATP-binding</keyword>
<dbReference type="EMBL" id="BANR01000034">
    <property type="protein sequence ID" value="GAC50925.1"/>
    <property type="molecule type" value="Genomic_DNA"/>
</dbReference>
<dbReference type="PANTHER" id="PTHR46268">
    <property type="entry name" value="STRESS RESPONSE PROTEIN NHAX"/>
    <property type="match status" value="1"/>
</dbReference>
<keyword evidence="2" id="KW-0547">Nucleotide-binding</keyword>
<evidence type="ECO:0000313" key="5">
    <source>
        <dbReference type="EMBL" id="GAC50925.1"/>
    </source>
</evidence>
<dbReference type="SUPFAM" id="SSF52402">
    <property type="entry name" value="Adenine nucleotide alpha hydrolases-like"/>
    <property type="match status" value="2"/>
</dbReference>
<evidence type="ECO:0000259" key="4">
    <source>
        <dbReference type="Pfam" id="PF00582"/>
    </source>
</evidence>
<comment type="similarity">
    <text evidence="1">Belongs to the universal stress protein A family.</text>
</comment>
<comment type="caution">
    <text evidence="5">The sequence shown here is derived from an EMBL/GenBank/DDBJ whole genome shotgun (WGS) entry which is preliminary data.</text>
</comment>
<dbReference type="PANTHER" id="PTHR46268:SF27">
    <property type="entry name" value="UNIVERSAL STRESS PROTEIN RV2623"/>
    <property type="match status" value="1"/>
</dbReference>
<dbReference type="RefSeq" id="WP_005179640.1">
    <property type="nucleotide sequence ID" value="NZ_BANR01000034.1"/>
</dbReference>
<evidence type="ECO:0000313" key="6">
    <source>
        <dbReference type="Proteomes" id="UP000010988"/>
    </source>
</evidence>
<sequence>MNAILVGVDGSEAATAAVRWAAKEAELEHLDLKLVGVYDASTSDYAPGLIIPQDVIDAIRQDATDAVQSAAAAAKETAPDVTVHTSIVDGDAARVLLELGKDASMIVVGTRKLGSVRGLFLGSVSITVAAHHHGRVVVIDGEGSADGPVVVGIDDSPVSDAAIKEAFRQASLRNVPLVAVHTWTPLDVDALHGYGIDPDEVTRMSQDAVEALAERLAGFASDYPDVTIDRKVIPEDPAKAVLDAADDKASLIVVGSRGRGGFKGLLLGSTSQKVLREANAPVMVVRN</sequence>
<dbReference type="InterPro" id="IPR006015">
    <property type="entry name" value="Universal_stress_UspA"/>
</dbReference>
<dbReference type="InterPro" id="IPR014729">
    <property type="entry name" value="Rossmann-like_a/b/a_fold"/>
</dbReference>
<dbReference type="AlphaFoldDB" id="L7KPY6"/>
<accession>L7KPY6</accession>
<dbReference type="InterPro" id="IPR006016">
    <property type="entry name" value="UspA"/>
</dbReference>
<organism evidence="5 6">
    <name type="scientific">Gordonia aichiensis NBRC 108223</name>
    <dbReference type="NCBI Taxonomy" id="1220583"/>
    <lineage>
        <taxon>Bacteria</taxon>
        <taxon>Bacillati</taxon>
        <taxon>Actinomycetota</taxon>
        <taxon>Actinomycetes</taxon>
        <taxon>Mycobacteriales</taxon>
        <taxon>Gordoniaceae</taxon>
        <taxon>Gordonia</taxon>
    </lineage>
</organism>
<gene>
    <name evidence="5" type="ORF">GOACH_34_00080</name>
</gene>
<keyword evidence="6" id="KW-1185">Reference proteome</keyword>
<dbReference type="eggNOG" id="COG0589">
    <property type="taxonomic scope" value="Bacteria"/>
</dbReference>
<protein>
    <recommendedName>
        <fullName evidence="4">UspA domain-containing protein</fullName>
    </recommendedName>
</protein>